<dbReference type="InterPro" id="IPR012464">
    <property type="entry name" value="DUF1676"/>
</dbReference>
<dbReference type="Pfam" id="PF07898">
    <property type="entry name" value="DUF1676"/>
    <property type="match status" value="1"/>
</dbReference>
<comment type="caution">
    <text evidence="2">The sequence shown here is derived from an EMBL/GenBank/DDBJ whole genome shotgun (WGS) entry which is preliminary data.</text>
</comment>
<evidence type="ECO:0008006" key="4">
    <source>
        <dbReference type="Google" id="ProtNLM"/>
    </source>
</evidence>
<feature type="transmembrane region" description="Helical" evidence="1">
    <location>
        <begin position="106"/>
        <end position="128"/>
    </location>
</feature>
<keyword evidence="1" id="KW-0472">Membrane</keyword>
<keyword evidence="1" id="KW-1133">Transmembrane helix</keyword>
<name>A0AAV8YKG7_9CUCU</name>
<gene>
    <name evidence="2" type="ORF">NQ318_017211</name>
</gene>
<evidence type="ECO:0000256" key="1">
    <source>
        <dbReference type="SAM" id="Phobius"/>
    </source>
</evidence>
<evidence type="ECO:0000313" key="3">
    <source>
        <dbReference type="Proteomes" id="UP001162162"/>
    </source>
</evidence>
<evidence type="ECO:0000313" key="2">
    <source>
        <dbReference type="EMBL" id="KAJ8952317.1"/>
    </source>
</evidence>
<sequence length="181" mass="20383">MQEYFLKYMDDLPNEVDIGDGFVVRRSREGREAAQHALLILPDDPKAREEAINKILLDKLTDYLKSHTLKYKLPMEFVKELRISVDEGRKKKGSEGNGGGIRMKPILMVFKVIAGILGAIALKLVGLAAFKSLLIAKIALTIASIMILKYLLASKENVSTLEVYAHPQYDDYSRFDRPSIN</sequence>
<dbReference type="AlphaFoldDB" id="A0AAV8YKG7"/>
<organism evidence="2 3">
    <name type="scientific">Aromia moschata</name>
    <dbReference type="NCBI Taxonomy" id="1265417"/>
    <lineage>
        <taxon>Eukaryota</taxon>
        <taxon>Metazoa</taxon>
        <taxon>Ecdysozoa</taxon>
        <taxon>Arthropoda</taxon>
        <taxon>Hexapoda</taxon>
        <taxon>Insecta</taxon>
        <taxon>Pterygota</taxon>
        <taxon>Neoptera</taxon>
        <taxon>Endopterygota</taxon>
        <taxon>Coleoptera</taxon>
        <taxon>Polyphaga</taxon>
        <taxon>Cucujiformia</taxon>
        <taxon>Chrysomeloidea</taxon>
        <taxon>Cerambycidae</taxon>
        <taxon>Cerambycinae</taxon>
        <taxon>Callichromatini</taxon>
        <taxon>Aromia</taxon>
    </lineage>
</organism>
<protein>
    <recommendedName>
        <fullName evidence="4">Osiris 9</fullName>
    </recommendedName>
</protein>
<dbReference type="Proteomes" id="UP001162162">
    <property type="component" value="Unassembled WGS sequence"/>
</dbReference>
<accession>A0AAV8YKG7</accession>
<dbReference type="PANTHER" id="PTHR21879:SF1">
    <property type="entry name" value="FI01546P"/>
    <property type="match status" value="1"/>
</dbReference>
<dbReference type="GO" id="GO:0016020">
    <property type="term" value="C:membrane"/>
    <property type="evidence" value="ECO:0007669"/>
    <property type="project" value="TreeGrafter"/>
</dbReference>
<reference evidence="2" key="1">
    <citation type="journal article" date="2023" name="Insect Mol. Biol.">
        <title>Genome sequencing provides insights into the evolution of gene families encoding plant cell wall-degrading enzymes in longhorned beetles.</title>
        <authorList>
            <person name="Shin N.R."/>
            <person name="Okamura Y."/>
            <person name="Kirsch R."/>
            <person name="Pauchet Y."/>
        </authorList>
    </citation>
    <scope>NUCLEOTIDE SEQUENCE</scope>
    <source>
        <strain evidence="2">AMC_N1</strain>
    </source>
</reference>
<dbReference type="EMBL" id="JAPWTK010000070">
    <property type="protein sequence ID" value="KAJ8952317.1"/>
    <property type="molecule type" value="Genomic_DNA"/>
</dbReference>
<dbReference type="PANTHER" id="PTHR21879">
    <property type="entry name" value="FI03362P-RELATED-RELATED"/>
    <property type="match status" value="1"/>
</dbReference>
<keyword evidence="1" id="KW-0812">Transmembrane</keyword>
<feature type="transmembrane region" description="Helical" evidence="1">
    <location>
        <begin position="134"/>
        <end position="152"/>
    </location>
</feature>
<keyword evidence="3" id="KW-1185">Reference proteome</keyword>
<proteinExistence type="predicted"/>